<dbReference type="Pfam" id="PF14808">
    <property type="entry name" value="TMEM164"/>
    <property type="match status" value="1"/>
</dbReference>
<feature type="transmembrane region" description="Helical" evidence="1">
    <location>
        <begin position="145"/>
        <end position="170"/>
    </location>
</feature>
<gene>
    <name evidence="2" type="ORF">GCM10010918_54820</name>
</gene>
<organism evidence="2 3">
    <name type="scientific">Paenibacillus radicis</name>
    <name type="common">ex Gao et al. 2016</name>
    <dbReference type="NCBI Taxonomy" id="1737354"/>
    <lineage>
        <taxon>Bacteria</taxon>
        <taxon>Bacillati</taxon>
        <taxon>Bacillota</taxon>
        <taxon>Bacilli</taxon>
        <taxon>Bacillales</taxon>
        <taxon>Paenibacillaceae</taxon>
        <taxon>Paenibacillus</taxon>
    </lineage>
</organism>
<keyword evidence="1" id="KW-0812">Transmembrane</keyword>
<reference evidence="2 3" key="1">
    <citation type="journal article" date="2014" name="Int. J. Syst. Evol. Microbiol.">
        <title>Complete genome sequence of Corynebacterium casei LMG S-19264T (=DSM 44701T), isolated from a smear-ripened cheese.</title>
        <authorList>
            <consortium name="US DOE Joint Genome Institute (JGI-PGF)"/>
            <person name="Walter F."/>
            <person name="Albersmeier A."/>
            <person name="Kalinowski J."/>
            <person name="Ruckert C."/>
        </authorList>
    </citation>
    <scope>NUCLEOTIDE SEQUENCE [LARGE SCALE GENOMIC DNA]</scope>
    <source>
        <strain evidence="2 3">CGMCC 1.15286</strain>
    </source>
</reference>
<dbReference type="AlphaFoldDB" id="A0A917MBA2"/>
<protein>
    <recommendedName>
        <fullName evidence="4">TIGR02206 family membrane protein</fullName>
    </recommendedName>
</protein>
<feature type="transmembrane region" description="Helical" evidence="1">
    <location>
        <begin position="54"/>
        <end position="75"/>
    </location>
</feature>
<comment type="caution">
    <text evidence="2">The sequence shown here is derived from an EMBL/GenBank/DDBJ whole genome shotgun (WGS) entry which is preliminary data.</text>
</comment>
<evidence type="ECO:0000256" key="1">
    <source>
        <dbReference type="SAM" id="Phobius"/>
    </source>
</evidence>
<accession>A0A917MBA2</accession>
<evidence type="ECO:0000313" key="2">
    <source>
        <dbReference type="EMBL" id="GGG89154.1"/>
    </source>
</evidence>
<feature type="transmembrane region" description="Helical" evidence="1">
    <location>
        <begin position="82"/>
        <end position="100"/>
    </location>
</feature>
<name>A0A917MBA2_9BACL</name>
<proteinExistence type="predicted"/>
<evidence type="ECO:0008006" key="4">
    <source>
        <dbReference type="Google" id="ProtNLM"/>
    </source>
</evidence>
<feature type="transmembrane region" description="Helical" evidence="1">
    <location>
        <begin position="112"/>
        <end position="133"/>
    </location>
</feature>
<dbReference type="InterPro" id="IPR011737">
    <property type="entry name" value="CHP02206_TP0381"/>
</dbReference>
<dbReference type="Proteomes" id="UP000600247">
    <property type="component" value="Unassembled WGS sequence"/>
</dbReference>
<keyword evidence="1" id="KW-1133">Transmembrane helix</keyword>
<evidence type="ECO:0000313" key="3">
    <source>
        <dbReference type="Proteomes" id="UP000600247"/>
    </source>
</evidence>
<dbReference type="RefSeq" id="WP_188892871.1">
    <property type="nucleotide sequence ID" value="NZ_BMHY01000021.1"/>
</dbReference>
<feature type="transmembrane region" description="Helical" evidence="1">
    <location>
        <begin position="190"/>
        <end position="209"/>
    </location>
</feature>
<keyword evidence="3" id="KW-1185">Reference proteome</keyword>
<dbReference type="NCBIfam" id="TIGR02206">
    <property type="entry name" value="intg_mem_TP0381"/>
    <property type="match status" value="1"/>
</dbReference>
<keyword evidence="1" id="KW-0472">Membrane</keyword>
<sequence length="222" mass="24905">MVWLATLAVPAAIVLLRQPLREPGINKAVRYALAALLAACELSFQSWYVLTGNWGVHALPLQLCSMMVLLAAVLLVKRNAKLGDVVFFLGILGALQALLTPNLDYSFPHFRYFHFYIAHIGIIAACLFWAAVERYRPSFKSAARAYVWLHLLAIPAAIVNTATGTTNFMFLARKPDTVSLLDLLGPWPWYLLQLELVVIALILILLGLMKTIEWSTNWRNEK</sequence>
<dbReference type="EMBL" id="BMHY01000021">
    <property type="protein sequence ID" value="GGG89154.1"/>
    <property type="molecule type" value="Genomic_DNA"/>
</dbReference>